<protein>
    <submittedName>
        <fullName evidence="1">Uncharacterized protein</fullName>
    </submittedName>
</protein>
<organism evidence="1 2">
    <name type="scientific">Chondrus crispus</name>
    <name type="common">Carrageen Irish moss</name>
    <name type="synonym">Polymorpha crispa</name>
    <dbReference type="NCBI Taxonomy" id="2769"/>
    <lineage>
        <taxon>Eukaryota</taxon>
        <taxon>Rhodophyta</taxon>
        <taxon>Florideophyceae</taxon>
        <taxon>Rhodymeniophycidae</taxon>
        <taxon>Gigartinales</taxon>
        <taxon>Gigartinaceae</taxon>
        <taxon>Chondrus</taxon>
    </lineage>
</organism>
<gene>
    <name evidence="1" type="ORF">CHC_T00002477001</name>
</gene>
<reference evidence="2" key="1">
    <citation type="journal article" date="2013" name="Proc. Natl. Acad. Sci. U.S.A.">
        <title>Genome structure and metabolic features in the red seaweed Chondrus crispus shed light on evolution of the Archaeplastida.</title>
        <authorList>
            <person name="Collen J."/>
            <person name="Porcel B."/>
            <person name="Carre W."/>
            <person name="Ball S.G."/>
            <person name="Chaparro C."/>
            <person name="Tonon T."/>
            <person name="Barbeyron T."/>
            <person name="Michel G."/>
            <person name="Noel B."/>
            <person name="Valentin K."/>
            <person name="Elias M."/>
            <person name="Artiguenave F."/>
            <person name="Arun A."/>
            <person name="Aury J.M."/>
            <person name="Barbosa-Neto J.F."/>
            <person name="Bothwell J.H."/>
            <person name="Bouget F.Y."/>
            <person name="Brillet L."/>
            <person name="Cabello-Hurtado F."/>
            <person name="Capella-Gutierrez S."/>
            <person name="Charrier B."/>
            <person name="Cladiere L."/>
            <person name="Cock J.M."/>
            <person name="Coelho S.M."/>
            <person name="Colleoni C."/>
            <person name="Czjzek M."/>
            <person name="Da Silva C."/>
            <person name="Delage L."/>
            <person name="Denoeud F."/>
            <person name="Deschamps P."/>
            <person name="Dittami S.M."/>
            <person name="Gabaldon T."/>
            <person name="Gachon C.M."/>
            <person name="Groisillier A."/>
            <person name="Herve C."/>
            <person name="Jabbari K."/>
            <person name="Katinka M."/>
            <person name="Kloareg B."/>
            <person name="Kowalczyk N."/>
            <person name="Labadie K."/>
            <person name="Leblanc C."/>
            <person name="Lopez P.J."/>
            <person name="McLachlan D.H."/>
            <person name="Meslet-Cladiere L."/>
            <person name="Moustafa A."/>
            <person name="Nehr Z."/>
            <person name="Nyvall Collen P."/>
            <person name="Panaud O."/>
            <person name="Partensky F."/>
            <person name="Poulain J."/>
            <person name="Rensing S.A."/>
            <person name="Rousvoal S."/>
            <person name="Samson G."/>
            <person name="Symeonidi A."/>
            <person name="Weissenbach J."/>
            <person name="Zambounis A."/>
            <person name="Wincker P."/>
            <person name="Boyen C."/>
        </authorList>
    </citation>
    <scope>NUCLEOTIDE SEQUENCE [LARGE SCALE GENOMIC DNA]</scope>
    <source>
        <strain evidence="2">cv. Stackhouse</strain>
    </source>
</reference>
<proteinExistence type="predicted"/>
<accession>R7Q641</accession>
<dbReference type="RefSeq" id="XP_005713791.1">
    <property type="nucleotide sequence ID" value="XM_005713734.1"/>
</dbReference>
<dbReference type="KEGG" id="ccp:CHC_T00002477001"/>
<evidence type="ECO:0000313" key="2">
    <source>
        <dbReference type="Proteomes" id="UP000012073"/>
    </source>
</evidence>
<dbReference type="Proteomes" id="UP000012073">
    <property type="component" value="Unassembled WGS sequence"/>
</dbReference>
<evidence type="ECO:0000313" key="1">
    <source>
        <dbReference type="EMBL" id="CDF33972.1"/>
    </source>
</evidence>
<name>R7Q641_CHOCR</name>
<dbReference type="AlphaFoldDB" id="R7Q641"/>
<sequence length="76" mass="8534">MYVPFKGMCGKQGTHGWAPSQVNYGTTVIVVVIVVGADSVVHAHIRCSTPLLLYTCPRFHVYLHRDLAVRRIDPER</sequence>
<keyword evidence="2" id="KW-1185">Reference proteome</keyword>
<dbReference type="EMBL" id="HG001664">
    <property type="protein sequence ID" value="CDF33972.1"/>
    <property type="molecule type" value="Genomic_DNA"/>
</dbReference>
<dbReference type="Gramene" id="CDF33972">
    <property type="protein sequence ID" value="CDF33972"/>
    <property type="gene ID" value="CHC_T00002477001"/>
</dbReference>
<dbReference type="GeneID" id="17321507"/>